<evidence type="ECO:0000256" key="4">
    <source>
        <dbReference type="ARBA" id="ARBA00023284"/>
    </source>
</evidence>
<dbReference type="InterPro" id="IPR036249">
    <property type="entry name" value="Thioredoxin-like_sf"/>
</dbReference>
<organism evidence="6 7">
    <name type="scientific">Metallosphaera yellowstonensis MK1</name>
    <dbReference type="NCBI Taxonomy" id="671065"/>
    <lineage>
        <taxon>Archaea</taxon>
        <taxon>Thermoproteota</taxon>
        <taxon>Thermoprotei</taxon>
        <taxon>Sulfolobales</taxon>
        <taxon>Sulfolobaceae</taxon>
        <taxon>Metallosphaera</taxon>
    </lineage>
</organism>
<sequence>MSELEELIKEISARLEHRAKSINKTKEENIINASESSFQEIITKNKVVVVDFWAQWCAPCHLYEPVFKRISSKLMGKATFVRVNVDENPKIADTYGIMNIPTTLIFVNGEVKETLVGAIDEETLEASVTKYL</sequence>
<keyword evidence="1" id="KW-0813">Transport</keyword>
<dbReference type="STRING" id="671065.MetMK1DRAFT_00027300"/>
<dbReference type="PANTHER" id="PTHR45663:SF11">
    <property type="entry name" value="GEO12009P1"/>
    <property type="match status" value="1"/>
</dbReference>
<evidence type="ECO:0000256" key="2">
    <source>
        <dbReference type="ARBA" id="ARBA00022982"/>
    </source>
</evidence>
<dbReference type="HOGENOM" id="CLU_090389_10_1_2"/>
<dbReference type="PROSITE" id="PS51352">
    <property type="entry name" value="THIOREDOXIN_2"/>
    <property type="match status" value="1"/>
</dbReference>
<dbReference type="InterPro" id="IPR005746">
    <property type="entry name" value="Thioredoxin"/>
</dbReference>
<evidence type="ECO:0000256" key="3">
    <source>
        <dbReference type="ARBA" id="ARBA00023157"/>
    </source>
</evidence>
<dbReference type="GO" id="GO:0005737">
    <property type="term" value="C:cytoplasm"/>
    <property type="evidence" value="ECO:0007669"/>
    <property type="project" value="TreeGrafter"/>
</dbReference>
<proteinExistence type="predicted"/>
<dbReference type="SUPFAM" id="SSF52833">
    <property type="entry name" value="Thioredoxin-like"/>
    <property type="match status" value="1"/>
</dbReference>
<dbReference type="RefSeq" id="WP_009074561.1">
    <property type="nucleotide sequence ID" value="NZ_JH597770.1"/>
</dbReference>
<dbReference type="NCBIfam" id="TIGR01068">
    <property type="entry name" value="thioredoxin"/>
    <property type="match status" value="1"/>
</dbReference>
<evidence type="ECO:0000256" key="1">
    <source>
        <dbReference type="ARBA" id="ARBA00022448"/>
    </source>
</evidence>
<keyword evidence="2" id="KW-0249">Electron transport</keyword>
<evidence type="ECO:0000259" key="5">
    <source>
        <dbReference type="PROSITE" id="PS51352"/>
    </source>
</evidence>
<dbReference type="Proteomes" id="UP000003980">
    <property type="component" value="Unassembled WGS sequence"/>
</dbReference>
<reference evidence="6 7" key="1">
    <citation type="submission" date="2012-01" db="EMBL/GenBank/DDBJ databases">
        <title>Improved High-Quality Draft sequence of Metallosphaera yellowstonensis MK1.</title>
        <authorList>
            <consortium name="US DOE Joint Genome Institute"/>
            <person name="Lucas S."/>
            <person name="Han J."/>
            <person name="Cheng J.-F."/>
            <person name="Goodwin L."/>
            <person name="Pitluck S."/>
            <person name="Peters L."/>
            <person name="Teshima H."/>
            <person name="Detter J.C."/>
            <person name="Han C."/>
            <person name="Tapia R."/>
            <person name="Land M."/>
            <person name="Hauser L."/>
            <person name="Kyrpides N."/>
            <person name="Kozubal M."/>
            <person name="Macur R.E."/>
            <person name="Jay Z."/>
            <person name="Inskeep W."/>
            <person name="Woyke T."/>
        </authorList>
    </citation>
    <scope>NUCLEOTIDE SEQUENCE [LARGE SCALE GENOMIC DNA]</scope>
    <source>
        <strain evidence="6 7">MK1</strain>
    </source>
</reference>
<dbReference type="AlphaFoldDB" id="H2C827"/>
<dbReference type="PANTHER" id="PTHR45663">
    <property type="entry name" value="GEO12009P1"/>
    <property type="match status" value="1"/>
</dbReference>
<keyword evidence="7" id="KW-1185">Reference proteome</keyword>
<dbReference type="OrthoDB" id="35385at2157"/>
<dbReference type="PRINTS" id="PR00421">
    <property type="entry name" value="THIOREDOXIN"/>
</dbReference>
<evidence type="ECO:0000313" key="6">
    <source>
        <dbReference type="EMBL" id="EHP68303.1"/>
    </source>
</evidence>
<dbReference type="CDD" id="cd02947">
    <property type="entry name" value="TRX_family"/>
    <property type="match status" value="1"/>
</dbReference>
<dbReference type="FunFam" id="3.40.30.10:FF:000001">
    <property type="entry name" value="Thioredoxin"/>
    <property type="match status" value="1"/>
</dbReference>
<dbReference type="eggNOG" id="arCOG01972">
    <property type="taxonomic scope" value="Archaea"/>
</dbReference>
<dbReference type="PROSITE" id="PS00194">
    <property type="entry name" value="THIOREDOXIN_1"/>
    <property type="match status" value="1"/>
</dbReference>
<dbReference type="Pfam" id="PF00085">
    <property type="entry name" value="Thioredoxin"/>
    <property type="match status" value="1"/>
</dbReference>
<dbReference type="InterPro" id="IPR017937">
    <property type="entry name" value="Thioredoxin_CS"/>
</dbReference>
<evidence type="ECO:0000313" key="7">
    <source>
        <dbReference type="Proteomes" id="UP000003980"/>
    </source>
</evidence>
<dbReference type="Gene3D" id="3.40.30.10">
    <property type="entry name" value="Glutaredoxin"/>
    <property type="match status" value="1"/>
</dbReference>
<protein>
    <submittedName>
        <fullName evidence="6">Thioredoxin</fullName>
    </submittedName>
</protein>
<keyword evidence="3" id="KW-1015">Disulfide bond</keyword>
<dbReference type="GO" id="GO:0015035">
    <property type="term" value="F:protein-disulfide reductase activity"/>
    <property type="evidence" value="ECO:0007669"/>
    <property type="project" value="InterPro"/>
</dbReference>
<feature type="domain" description="Thioredoxin" evidence="5">
    <location>
        <begin position="13"/>
        <end position="132"/>
    </location>
</feature>
<name>H2C827_9CREN</name>
<accession>H2C827</accession>
<dbReference type="InterPro" id="IPR013766">
    <property type="entry name" value="Thioredoxin_domain"/>
</dbReference>
<dbReference type="EMBL" id="JH597770">
    <property type="protein sequence ID" value="EHP68303.1"/>
    <property type="molecule type" value="Genomic_DNA"/>
</dbReference>
<gene>
    <name evidence="6" type="ORF">MetMK1DRAFT_00027300</name>
</gene>
<keyword evidence="4" id="KW-0676">Redox-active center</keyword>